<dbReference type="NCBIfam" id="TIGR00219">
    <property type="entry name" value="mreC"/>
    <property type="match status" value="1"/>
</dbReference>
<evidence type="ECO:0000256" key="4">
    <source>
        <dbReference type="ARBA" id="ARBA00032089"/>
    </source>
</evidence>
<name>A0A316TSJ8_9BACT</name>
<dbReference type="PANTHER" id="PTHR34138:SF1">
    <property type="entry name" value="CELL SHAPE-DETERMINING PROTEIN MREC"/>
    <property type="match status" value="1"/>
</dbReference>
<evidence type="ECO:0000313" key="7">
    <source>
        <dbReference type="Proteomes" id="UP000245533"/>
    </source>
</evidence>
<accession>A0A316TSJ8</accession>
<sequence length="252" mass="27973">MVSRHEGGLQNARKASIVVLSYLEQPLSNIRIYRQAIATNTYLQRQNVILQDELSRMRSAEQQNQILRDLLDLRESSELNLIPVRIVAKDLRGVNNAMTINAGSDDGVKVGMPVTNSDGLIGQVIVTADSYSQVLPYANSMFRVSAQIQESRAYGIVSWPENRHNELTMMFVPQTIPVDSGQVVQTSGASNQFPGGIPIGEVIRVEPGDGVETQIITLRAYADLWTMSEGFVVAFEPDSTILELENEQMEMF</sequence>
<comment type="caution">
    <text evidence="6">The sequence shown here is derived from an EMBL/GenBank/DDBJ whole genome shotgun (WGS) entry which is preliminary data.</text>
</comment>
<dbReference type="GO" id="GO:0005886">
    <property type="term" value="C:plasma membrane"/>
    <property type="evidence" value="ECO:0007669"/>
    <property type="project" value="TreeGrafter"/>
</dbReference>
<evidence type="ECO:0000256" key="3">
    <source>
        <dbReference type="ARBA" id="ARBA00022960"/>
    </source>
</evidence>
<gene>
    <name evidence="6" type="primary">mreC</name>
    <name evidence="6" type="ORF">DDZ15_15665</name>
</gene>
<dbReference type="PANTHER" id="PTHR34138">
    <property type="entry name" value="CELL SHAPE-DETERMINING PROTEIN MREC"/>
    <property type="match status" value="1"/>
</dbReference>
<keyword evidence="7" id="KW-1185">Reference proteome</keyword>
<evidence type="ECO:0000256" key="2">
    <source>
        <dbReference type="ARBA" id="ARBA00013855"/>
    </source>
</evidence>
<comment type="similarity">
    <text evidence="1">Belongs to the MreC family.</text>
</comment>
<reference evidence="6 7" key="1">
    <citation type="submission" date="2018-05" db="EMBL/GenBank/DDBJ databases">
        <title>Rhodohalobacter halophilus gen. nov., sp. nov., a moderately halophilic member of the family Balneolaceae.</title>
        <authorList>
            <person name="Liu Z.-W."/>
        </authorList>
    </citation>
    <scope>NUCLEOTIDE SEQUENCE [LARGE SCALE GENOMIC DNA]</scope>
    <source>
        <strain evidence="6 7">8A47</strain>
    </source>
</reference>
<evidence type="ECO:0000256" key="1">
    <source>
        <dbReference type="ARBA" id="ARBA00009369"/>
    </source>
</evidence>
<dbReference type="Gene3D" id="2.40.10.340">
    <property type="entry name" value="Rod shape-determining protein MreC, domain 1"/>
    <property type="match status" value="1"/>
</dbReference>
<dbReference type="AlphaFoldDB" id="A0A316TSJ8"/>
<evidence type="ECO:0000259" key="5">
    <source>
        <dbReference type="Pfam" id="PF04085"/>
    </source>
</evidence>
<dbReference type="Proteomes" id="UP000245533">
    <property type="component" value="Unassembled WGS sequence"/>
</dbReference>
<evidence type="ECO:0000313" key="6">
    <source>
        <dbReference type="EMBL" id="PWN05234.1"/>
    </source>
</evidence>
<organism evidence="6 7">
    <name type="scientific">Rhodohalobacter mucosus</name>
    <dbReference type="NCBI Taxonomy" id="2079485"/>
    <lineage>
        <taxon>Bacteria</taxon>
        <taxon>Pseudomonadati</taxon>
        <taxon>Balneolota</taxon>
        <taxon>Balneolia</taxon>
        <taxon>Balneolales</taxon>
        <taxon>Balneolaceae</taxon>
        <taxon>Rhodohalobacter</taxon>
    </lineage>
</organism>
<proteinExistence type="inferred from homology"/>
<dbReference type="InterPro" id="IPR042175">
    <property type="entry name" value="Cell/Rod_MreC_2"/>
</dbReference>
<dbReference type="InterPro" id="IPR042177">
    <property type="entry name" value="Cell/Rod_1"/>
</dbReference>
<dbReference type="InterPro" id="IPR007221">
    <property type="entry name" value="MreC"/>
</dbReference>
<protein>
    <recommendedName>
        <fullName evidence="2">Cell shape-determining protein MreC</fullName>
    </recommendedName>
    <alternativeName>
        <fullName evidence="4">Cell shape protein MreC</fullName>
    </alternativeName>
</protein>
<dbReference type="PIRSF" id="PIRSF038471">
    <property type="entry name" value="MreC"/>
    <property type="match status" value="1"/>
</dbReference>
<feature type="domain" description="Rod shape-determining protein MreC beta-barrel core" evidence="5">
    <location>
        <begin position="86"/>
        <end position="233"/>
    </location>
</feature>
<dbReference type="Gene3D" id="2.40.10.350">
    <property type="entry name" value="Rod shape-determining protein MreC, domain 2"/>
    <property type="match status" value="1"/>
</dbReference>
<keyword evidence="3" id="KW-0133">Cell shape</keyword>
<dbReference type="GO" id="GO:0008360">
    <property type="term" value="P:regulation of cell shape"/>
    <property type="evidence" value="ECO:0007669"/>
    <property type="project" value="UniProtKB-KW"/>
</dbReference>
<dbReference type="OrthoDB" id="9811827at2"/>
<dbReference type="EMBL" id="QGGB01000011">
    <property type="protein sequence ID" value="PWN05234.1"/>
    <property type="molecule type" value="Genomic_DNA"/>
</dbReference>
<dbReference type="InterPro" id="IPR055342">
    <property type="entry name" value="MreC_beta-barrel_core"/>
</dbReference>
<dbReference type="Pfam" id="PF04085">
    <property type="entry name" value="MreC"/>
    <property type="match status" value="1"/>
</dbReference>